<dbReference type="RefSeq" id="XP_009543344.1">
    <property type="nucleotide sequence ID" value="XM_009545049.1"/>
</dbReference>
<keyword evidence="2" id="KW-1185">Reference proteome</keyword>
<accession>W4KE22</accession>
<dbReference type="KEGG" id="hir:HETIRDRAFT_146537"/>
<name>W4KE22_HETIT</name>
<dbReference type="GeneID" id="20667147"/>
<gene>
    <name evidence="1" type="ORF">HETIRDRAFT_146537</name>
</gene>
<evidence type="ECO:0000313" key="1">
    <source>
        <dbReference type="EMBL" id="ETW83565.1"/>
    </source>
</evidence>
<dbReference type="InParanoid" id="W4KE22"/>
<dbReference type="EMBL" id="KI925456">
    <property type="protein sequence ID" value="ETW83565.1"/>
    <property type="molecule type" value="Genomic_DNA"/>
</dbReference>
<proteinExistence type="predicted"/>
<evidence type="ECO:0000313" key="2">
    <source>
        <dbReference type="Proteomes" id="UP000030671"/>
    </source>
</evidence>
<reference evidence="1 2" key="1">
    <citation type="journal article" date="2012" name="New Phytol.">
        <title>Insight into trade-off between wood decay and parasitism from the genome of a fungal forest pathogen.</title>
        <authorList>
            <person name="Olson A."/>
            <person name="Aerts A."/>
            <person name="Asiegbu F."/>
            <person name="Belbahri L."/>
            <person name="Bouzid O."/>
            <person name="Broberg A."/>
            <person name="Canback B."/>
            <person name="Coutinho P.M."/>
            <person name="Cullen D."/>
            <person name="Dalman K."/>
            <person name="Deflorio G."/>
            <person name="van Diepen L.T."/>
            <person name="Dunand C."/>
            <person name="Duplessis S."/>
            <person name="Durling M."/>
            <person name="Gonthier P."/>
            <person name="Grimwood J."/>
            <person name="Fossdal C.G."/>
            <person name="Hansson D."/>
            <person name="Henrissat B."/>
            <person name="Hietala A."/>
            <person name="Himmelstrand K."/>
            <person name="Hoffmeister D."/>
            <person name="Hogberg N."/>
            <person name="James T.Y."/>
            <person name="Karlsson M."/>
            <person name="Kohler A."/>
            <person name="Kues U."/>
            <person name="Lee Y.H."/>
            <person name="Lin Y.C."/>
            <person name="Lind M."/>
            <person name="Lindquist E."/>
            <person name="Lombard V."/>
            <person name="Lucas S."/>
            <person name="Lunden K."/>
            <person name="Morin E."/>
            <person name="Murat C."/>
            <person name="Park J."/>
            <person name="Raffaello T."/>
            <person name="Rouze P."/>
            <person name="Salamov A."/>
            <person name="Schmutz J."/>
            <person name="Solheim H."/>
            <person name="Stahlberg J."/>
            <person name="Velez H."/>
            <person name="de Vries R.P."/>
            <person name="Wiebenga A."/>
            <person name="Woodward S."/>
            <person name="Yakovlev I."/>
            <person name="Garbelotto M."/>
            <person name="Martin F."/>
            <person name="Grigoriev I.V."/>
            <person name="Stenlid J."/>
        </authorList>
    </citation>
    <scope>NUCLEOTIDE SEQUENCE [LARGE SCALE GENOMIC DNA]</scope>
    <source>
        <strain evidence="1 2">TC 32-1</strain>
    </source>
</reference>
<sequence>MACRRARAHSAARTRFLAIGCAPTRALYRALRARLLRRFCTACPGGGALVLHPASQWRAEVNRDTACSCCSSRRALSAVRPDLTIRTWGAVHRCITSIVPSRSAAFAADVHCPRG</sequence>
<dbReference type="HOGENOM" id="CLU_2109355_0_0_1"/>
<dbReference type="AlphaFoldDB" id="W4KE22"/>
<dbReference type="Proteomes" id="UP000030671">
    <property type="component" value="Unassembled WGS sequence"/>
</dbReference>
<organism evidence="1 2">
    <name type="scientific">Heterobasidion irregulare (strain TC 32-1)</name>
    <dbReference type="NCBI Taxonomy" id="747525"/>
    <lineage>
        <taxon>Eukaryota</taxon>
        <taxon>Fungi</taxon>
        <taxon>Dikarya</taxon>
        <taxon>Basidiomycota</taxon>
        <taxon>Agaricomycotina</taxon>
        <taxon>Agaricomycetes</taxon>
        <taxon>Russulales</taxon>
        <taxon>Bondarzewiaceae</taxon>
        <taxon>Heterobasidion</taxon>
        <taxon>Heterobasidion annosum species complex</taxon>
    </lineage>
</organism>
<protein>
    <submittedName>
        <fullName evidence="1">Uncharacterized protein</fullName>
    </submittedName>
</protein>